<keyword evidence="3" id="KW-1185">Reference proteome</keyword>
<dbReference type="EMBL" id="CP039355">
    <property type="protein sequence ID" value="QCE13900.1"/>
    <property type="molecule type" value="Genomic_DNA"/>
</dbReference>
<sequence length="114" mass="11947">MGLSEYIAVVVSLCLVSVSIVNPQAVPGAQPMPPVIRDECPENTVFVLRLCVLNLLNITVGVPPPTTAPSCCALLTPLPVVQARICVGNALNRAVPGLPFIVSFVTDTLLNNCP</sequence>
<evidence type="ECO:0008006" key="4">
    <source>
        <dbReference type="Google" id="ProtNLM"/>
    </source>
</evidence>
<dbReference type="Proteomes" id="UP000501690">
    <property type="component" value="Linkage Group LG11"/>
</dbReference>
<protein>
    <recommendedName>
        <fullName evidence="4">Bifunctional inhibitor/plant lipid transfer protein/seed storage helical domain-containing protein</fullName>
    </recommendedName>
</protein>
<keyword evidence="1" id="KW-0732">Signal</keyword>
<feature type="chain" id="PRO_5020033754" description="Bifunctional inhibitor/plant lipid transfer protein/seed storage helical domain-containing protein" evidence="1">
    <location>
        <begin position="24"/>
        <end position="114"/>
    </location>
</feature>
<evidence type="ECO:0000313" key="2">
    <source>
        <dbReference type="EMBL" id="QCE13900.1"/>
    </source>
</evidence>
<proteinExistence type="predicted"/>
<feature type="signal peptide" evidence="1">
    <location>
        <begin position="1"/>
        <end position="23"/>
    </location>
</feature>
<reference evidence="2 3" key="1">
    <citation type="submission" date="2019-04" db="EMBL/GenBank/DDBJ databases">
        <title>An improved genome assembly and genetic linkage map for asparagus bean, Vigna unguiculata ssp. sesquipedialis.</title>
        <authorList>
            <person name="Xia Q."/>
            <person name="Zhang R."/>
            <person name="Dong Y."/>
        </authorList>
    </citation>
    <scope>NUCLEOTIDE SEQUENCE [LARGE SCALE GENOMIC DNA]</scope>
    <source>
        <tissue evidence="2">Leaf</tissue>
    </source>
</reference>
<evidence type="ECO:0000256" key="1">
    <source>
        <dbReference type="SAM" id="SignalP"/>
    </source>
</evidence>
<name>A0A4D6NJD1_VIGUN</name>
<accession>A0A4D6NJD1</accession>
<gene>
    <name evidence="2" type="ORF">DEO72_LG11g898</name>
</gene>
<evidence type="ECO:0000313" key="3">
    <source>
        <dbReference type="Proteomes" id="UP000501690"/>
    </source>
</evidence>
<organism evidence="2 3">
    <name type="scientific">Vigna unguiculata</name>
    <name type="common">Cowpea</name>
    <dbReference type="NCBI Taxonomy" id="3917"/>
    <lineage>
        <taxon>Eukaryota</taxon>
        <taxon>Viridiplantae</taxon>
        <taxon>Streptophyta</taxon>
        <taxon>Embryophyta</taxon>
        <taxon>Tracheophyta</taxon>
        <taxon>Spermatophyta</taxon>
        <taxon>Magnoliopsida</taxon>
        <taxon>eudicotyledons</taxon>
        <taxon>Gunneridae</taxon>
        <taxon>Pentapetalae</taxon>
        <taxon>rosids</taxon>
        <taxon>fabids</taxon>
        <taxon>Fabales</taxon>
        <taxon>Fabaceae</taxon>
        <taxon>Papilionoideae</taxon>
        <taxon>50 kb inversion clade</taxon>
        <taxon>NPAAA clade</taxon>
        <taxon>indigoferoid/millettioid clade</taxon>
        <taxon>Phaseoleae</taxon>
        <taxon>Vigna</taxon>
    </lineage>
</organism>
<dbReference type="AlphaFoldDB" id="A0A4D6NJD1"/>